<feature type="binding site" evidence="10">
    <location>
        <position position="207"/>
    </location>
    <ligand>
        <name>substrate</name>
    </ligand>
</feature>
<dbReference type="InterPro" id="IPR014027">
    <property type="entry name" value="UDP-Glc/GDP-Man_DH_C"/>
</dbReference>
<dbReference type="InterPro" id="IPR017476">
    <property type="entry name" value="UDP-Glc/GDP-Man"/>
</dbReference>
<dbReference type="InterPro" id="IPR014026">
    <property type="entry name" value="UDP-Glc/GDP-Man_DH_dimer"/>
</dbReference>
<evidence type="ECO:0000256" key="3">
    <source>
        <dbReference type="ARBA" id="ARBA00012954"/>
    </source>
</evidence>
<dbReference type="Gene3D" id="1.20.5.100">
    <property type="entry name" value="Cytochrome c1, transmembrane anchor, C-terminal"/>
    <property type="match status" value="1"/>
</dbReference>
<feature type="binding site" evidence="11">
    <location>
        <position position="30"/>
    </location>
    <ligand>
        <name>NAD(+)</name>
        <dbReference type="ChEBI" id="CHEBI:57540"/>
    </ligand>
</feature>
<dbReference type="Gene3D" id="3.40.50.720">
    <property type="entry name" value="NAD(P)-binding Rossmann-like Domain"/>
    <property type="match status" value="2"/>
</dbReference>
<dbReference type="EC" id="1.1.1.22" evidence="3 8"/>
<dbReference type="KEGG" id="tso:IZ6_26760"/>
<dbReference type="GO" id="GO:0000271">
    <property type="term" value="P:polysaccharide biosynthetic process"/>
    <property type="evidence" value="ECO:0007669"/>
    <property type="project" value="InterPro"/>
</dbReference>
<dbReference type="Pfam" id="PF00984">
    <property type="entry name" value="UDPG_MGDP_dh"/>
    <property type="match status" value="1"/>
</dbReference>
<comment type="similarity">
    <text evidence="2 8">Belongs to the UDP-glucose/GDP-mannose dehydrogenase family.</text>
</comment>
<dbReference type="NCBIfam" id="TIGR03026">
    <property type="entry name" value="NDP-sugDHase"/>
    <property type="match status" value="1"/>
</dbReference>
<feature type="binding site" evidence="11">
    <location>
        <position position="266"/>
    </location>
    <ligand>
        <name>NAD(+)</name>
        <dbReference type="ChEBI" id="CHEBI:57540"/>
    </ligand>
</feature>
<evidence type="ECO:0000313" key="14">
    <source>
        <dbReference type="Proteomes" id="UP000515317"/>
    </source>
</evidence>
<dbReference type="GO" id="GO:0006065">
    <property type="term" value="P:UDP-glucuronate biosynthetic process"/>
    <property type="evidence" value="ECO:0007669"/>
    <property type="project" value="UniProtKB-UniPathway"/>
</dbReference>
<dbReference type="SUPFAM" id="SSF51735">
    <property type="entry name" value="NAD(P)-binding Rossmann-fold domains"/>
    <property type="match status" value="1"/>
</dbReference>
<evidence type="ECO:0000256" key="9">
    <source>
        <dbReference type="PIRSR" id="PIRSR500134-1"/>
    </source>
</evidence>
<evidence type="ECO:0000256" key="4">
    <source>
        <dbReference type="ARBA" id="ARBA00015132"/>
    </source>
</evidence>
<organism evidence="13 14">
    <name type="scientific">Terrihabitans soli</name>
    <dbReference type="NCBI Taxonomy" id="708113"/>
    <lineage>
        <taxon>Bacteria</taxon>
        <taxon>Pseudomonadati</taxon>
        <taxon>Pseudomonadota</taxon>
        <taxon>Alphaproteobacteria</taxon>
        <taxon>Hyphomicrobiales</taxon>
        <taxon>Terrihabitans</taxon>
    </lineage>
</organism>
<evidence type="ECO:0000256" key="8">
    <source>
        <dbReference type="PIRNR" id="PIRNR000124"/>
    </source>
</evidence>
<dbReference type="AlphaFoldDB" id="A0A6S6QY36"/>
<dbReference type="RefSeq" id="WP_222875555.1">
    <property type="nucleotide sequence ID" value="NZ_AP023361.1"/>
</dbReference>
<dbReference type="InterPro" id="IPR028357">
    <property type="entry name" value="UDPglc_DH_bac"/>
</dbReference>
<comment type="catalytic activity">
    <reaction evidence="7 8">
        <text>UDP-alpha-D-glucose + 2 NAD(+) + H2O = UDP-alpha-D-glucuronate + 2 NADH + 3 H(+)</text>
        <dbReference type="Rhea" id="RHEA:23596"/>
        <dbReference type="ChEBI" id="CHEBI:15377"/>
        <dbReference type="ChEBI" id="CHEBI:15378"/>
        <dbReference type="ChEBI" id="CHEBI:57540"/>
        <dbReference type="ChEBI" id="CHEBI:57945"/>
        <dbReference type="ChEBI" id="CHEBI:58052"/>
        <dbReference type="ChEBI" id="CHEBI:58885"/>
        <dbReference type="EC" id="1.1.1.22"/>
    </reaction>
</comment>
<evidence type="ECO:0000256" key="7">
    <source>
        <dbReference type="ARBA" id="ARBA00047473"/>
    </source>
</evidence>
<evidence type="ECO:0000313" key="13">
    <source>
        <dbReference type="EMBL" id="BCJ91941.1"/>
    </source>
</evidence>
<keyword evidence="5 8" id="KW-0560">Oxidoreductase</keyword>
<keyword evidence="14" id="KW-1185">Reference proteome</keyword>
<accession>A0A6S6QY36</accession>
<feature type="binding site" evidence="10">
    <location>
        <begin position="152"/>
        <end position="155"/>
    </location>
    <ligand>
        <name>substrate</name>
    </ligand>
</feature>
<name>A0A6S6QY36_9HYPH</name>
<feature type="binding site" evidence="10">
    <location>
        <begin position="252"/>
        <end position="256"/>
    </location>
    <ligand>
        <name>substrate</name>
    </ligand>
</feature>
<dbReference type="InterPro" id="IPR008927">
    <property type="entry name" value="6-PGluconate_DH-like_C_sf"/>
</dbReference>
<dbReference type="InterPro" id="IPR001732">
    <property type="entry name" value="UDP-Glc/GDP-Man_DH_N"/>
</dbReference>
<comment type="pathway">
    <text evidence="1">Nucleotide-sugar biosynthesis; UDP-alpha-D-glucuronate biosynthesis; UDP-alpha-D-glucuronate from UDP-alpha-D-glucose: step 1/1.</text>
</comment>
<sequence>MRIAMIGSGYVGLVSGVCFADFGHDVICVDKAHDKIAALKEGRIPIYEPGLDELVQRNVRSGNLSFSTDIATSVGEADVVFIAVGTPSRRGDGHADLSYVYSAAREIASAVKGFTVVVTKSTVPVGTGDEVDRIIAEANPLADVAVVSNPEFLREGAAIDDFKRPDRIVVGLEDERAREVMAEVYRPLYLNKAPLVFTDRRTSELIKYAANAFLAMKITFINEVADLCESVGANVQEVANGIGLDKRIGAKFLHAGPGYGGSCFPKDTLALVKTAQDAGSPIRLIETTVEVNTQRKRAMARKVVAACGGSVRGKTIGMLGLTFKPMTDDMRDAPSIAIAQALVDLGAKIQAYDPEGMGHAKKILPPGIDFAEGPYEAAEGADAICIVTEWNQFRALDFKRLRDVMSAPVIVDLRNIYQGDELAKHGFSYSSIGRPKNRHMAGIKDAAE</sequence>
<dbReference type="PIRSF" id="PIRSF000124">
    <property type="entry name" value="UDPglc_GDPman_dh"/>
    <property type="match status" value="1"/>
</dbReference>
<feature type="binding site" evidence="10">
    <location>
        <position position="324"/>
    </location>
    <ligand>
        <name>substrate</name>
    </ligand>
</feature>
<proteinExistence type="inferred from homology"/>
<dbReference type="SMART" id="SM00984">
    <property type="entry name" value="UDPG_MGDP_dh_C"/>
    <property type="match status" value="1"/>
</dbReference>
<feature type="binding site" evidence="10">
    <location>
        <position position="260"/>
    </location>
    <ligand>
        <name>substrate</name>
    </ligand>
</feature>
<feature type="binding site" evidence="11">
    <location>
        <position position="155"/>
    </location>
    <ligand>
        <name>NAD(+)</name>
        <dbReference type="ChEBI" id="CHEBI:57540"/>
    </ligand>
</feature>
<dbReference type="Pfam" id="PF03721">
    <property type="entry name" value="UDPG_MGDP_dh_N"/>
    <property type="match status" value="1"/>
</dbReference>
<feature type="active site" description="Nucleophile" evidence="9">
    <location>
        <position position="263"/>
    </location>
</feature>
<evidence type="ECO:0000256" key="5">
    <source>
        <dbReference type="ARBA" id="ARBA00023002"/>
    </source>
</evidence>
<dbReference type="PIRSF" id="PIRSF500134">
    <property type="entry name" value="UDPglc_DH_bac"/>
    <property type="match status" value="1"/>
</dbReference>
<dbReference type="InterPro" id="IPR036220">
    <property type="entry name" value="UDP-Glc/GDP-Man_DH_C_sf"/>
</dbReference>
<dbReference type="SUPFAM" id="SSF48179">
    <property type="entry name" value="6-phosphogluconate dehydrogenase C-terminal domain-like"/>
    <property type="match status" value="1"/>
</dbReference>
<dbReference type="PANTHER" id="PTHR43750">
    <property type="entry name" value="UDP-GLUCOSE 6-DEHYDROGENASE TUAD"/>
    <property type="match status" value="1"/>
</dbReference>
<dbReference type="Proteomes" id="UP000515317">
    <property type="component" value="Chromosome"/>
</dbReference>
<dbReference type="UniPathway" id="UPA00038">
    <property type="reaction ID" value="UER00491"/>
</dbReference>
<dbReference type="InterPro" id="IPR036291">
    <property type="entry name" value="NAD(P)-bd_dom_sf"/>
</dbReference>
<feature type="binding site" evidence="11">
    <location>
        <position position="331"/>
    </location>
    <ligand>
        <name>NAD(+)</name>
        <dbReference type="ChEBI" id="CHEBI:57540"/>
    </ligand>
</feature>
<dbReference type="PANTHER" id="PTHR43750:SF3">
    <property type="entry name" value="UDP-GLUCOSE 6-DEHYDROGENASE TUAD"/>
    <property type="match status" value="1"/>
</dbReference>
<evidence type="ECO:0000256" key="11">
    <source>
        <dbReference type="PIRSR" id="PIRSR500134-3"/>
    </source>
</evidence>
<dbReference type="Pfam" id="PF03720">
    <property type="entry name" value="UDPG_MGDP_dh_C"/>
    <property type="match status" value="1"/>
</dbReference>
<feature type="domain" description="UDP-glucose/GDP-mannose dehydrogenase C-terminal" evidence="12">
    <location>
        <begin position="317"/>
        <end position="419"/>
    </location>
</feature>
<gene>
    <name evidence="13" type="primary">rkpK</name>
    <name evidence="13" type="ORF">IZ6_26760</name>
</gene>
<dbReference type="GO" id="GO:0003979">
    <property type="term" value="F:UDP-glucose 6-dehydrogenase activity"/>
    <property type="evidence" value="ECO:0007669"/>
    <property type="project" value="UniProtKB-EC"/>
</dbReference>
<keyword evidence="6 8" id="KW-0520">NAD</keyword>
<evidence type="ECO:0000256" key="2">
    <source>
        <dbReference type="ARBA" id="ARBA00006601"/>
    </source>
</evidence>
<feature type="binding site" evidence="11">
    <location>
        <position position="122"/>
    </location>
    <ligand>
        <name>NAD(+)</name>
        <dbReference type="ChEBI" id="CHEBI:57540"/>
    </ligand>
</feature>
<reference evidence="13 14" key="1">
    <citation type="submission" date="2020-08" db="EMBL/GenBank/DDBJ databases">
        <title>Genome sequence of Rhizobiales bacterium strain IZ6.</title>
        <authorList>
            <person name="Nakai R."/>
            <person name="Naganuma T."/>
        </authorList>
    </citation>
    <scope>NUCLEOTIDE SEQUENCE [LARGE SCALE GENOMIC DNA]</scope>
    <source>
        <strain evidence="13 14">IZ6</strain>
    </source>
</reference>
<evidence type="ECO:0000256" key="6">
    <source>
        <dbReference type="ARBA" id="ARBA00023027"/>
    </source>
</evidence>
<dbReference type="EMBL" id="AP023361">
    <property type="protein sequence ID" value="BCJ91941.1"/>
    <property type="molecule type" value="Genomic_DNA"/>
</dbReference>
<evidence type="ECO:0000256" key="10">
    <source>
        <dbReference type="PIRSR" id="PIRSR500134-2"/>
    </source>
</evidence>
<evidence type="ECO:0000256" key="1">
    <source>
        <dbReference type="ARBA" id="ARBA00004701"/>
    </source>
</evidence>
<dbReference type="GO" id="GO:0051287">
    <property type="term" value="F:NAD binding"/>
    <property type="evidence" value="ECO:0007669"/>
    <property type="project" value="InterPro"/>
</dbReference>
<dbReference type="SUPFAM" id="SSF52413">
    <property type="entry name" value="UDP-glucose/GDP-mannose dehydrogenase C-terminal domain"/>
    <property type="match status" value="1"/>
</dbReference>
<evidence type="ECO:0000259" key="12">
    <source>
        <dbReference type="SMART" id="SM00984"/>
    </source>
</evidence>
<feature type="binding site" evidence="11">
    <location>
        <position position="35"/>
    </location>
    <ligand>
        <name>NAD(+)</name>
        <dbReference type="ChEBI" id="CHEBI:57540"/>
    </ligand>
</feature>
<protein>
    <recommendedName>
        <fullName evidence="4 8">UDP-glucose 6-dehydrogenase</fullName>
        <ecNumber evidence="3 8">1.1.1.22</ecNumber>
    </recommendedName>
</protein>
<feature type="binding site" evidence="11">
    <location>
        <position position="86"/>
    </location>
    <ligand>
        <name>NAD(+)</name>
        <dbReference type="ChEBI" id="CHEBI:57540"/>
    </ligand>
</feature>